<dbReference type="Proteomes" id="UP001140949">
    <property type="component" value="Unassembled WGS sequence"/>
</dbReference>
<proteinExistence type="predicted"/>
<comment type="caution">
    <text evidence="1">The sequence shown here is derived from an EMBL/GenBank/DDBJ whole genome shotgun (WGS) entry which is preliminary data.</text>
</comment>
<keyword evidence="1" id="KW-0645">Protease</keyword>
<dbReference type="GO" id="GO:0006508">
    <property type="term" value="P:proteolysis"/>
    <property type="evidence" value="ECO:0007669"/>
    <property type="project" value="UniProtKB-KW"/>
</dbReference>
<dbReference type="AlphaFoldDB" id="A0AAX6E1S4"/>
<name>A0AAX6E1S4_IRIPA</name>
<keyword evidence="1" id="KW-0378">Hydrolase</keyword>
<evidence type="ECO:0000313" key="1">
    <source>
        <dbReference type="EMBL" id="KAJ6798047.1"/>
    </source>
</evidence>
<evidence type="ECO:0000313" key="2">
    <source>
        <dbReference type="Proteomes" id="UP001140949"/>
    </source>
</evidence>
<reference evidence="1" key="1">
    <citation type="journal article" date="2023" name="GigaByte">
        <title>Genome assembly of the bearded iris, Iris pallida Lam.</title>
        <authorList>
            <person name="Bruccoleri R.E."/>
            <person name="Oakeley E.J."/>
            <person name="Faust A.M.E."/>
            <person name="Altorfer M."/>
            <person name="Dessus-Babus S."/>
            <person name="Burckhardt D."/>
            <person name="Oertli M."/>
            <person name="Naumann U."/>
            <person name="Petersen F."/>
            <person name="Wong J."/>
        </authorList>
    </citation>
    <scope>NUCLEOTIDE SEQUENCE</scope>
    <source>
        <strain evidence="1">GSM-AAB239-AS_SAM_17_03QT</strain>
    </source>
</reference>
<gene>
    <name evidence="1" type="ORF">M6B38_212895</name>
</gene>
<reference evidence="1" key="2">
    <citation type="submission" date="2023-04" db="EMBL/GenBank/DDBJ databases">
        <authorList>
            <person name="Bruccoleri R.E."/>
            <person name="Oakeley E.J."/>
            <person name="Faust A.-M."/>
            <person name="Dessus-Babus S."/>
            <person name="Altorfer M."/>
            <person name="Burckhardt D."/>
            <person name="Oertli M."/>
            <person name="Naumann U."/>
            <person name="Petersen F."/>
            <person name="Wong J."/>
        </authorList>
    </citation>
    <scope>NUCLEOTIDE SEQUENCE</scope>
    <source>
        <strain evidence="1">GSM-AAB239-AS_SAM_17_03QT</strain>
        <tissue evidence="1">Leaf</tissue>
    </source>
</reference>
<keyword evidence="2" id="KW-1185">Reference proteome</keyword>
<protein>
    <submittedName>
        <fullName evidence="1">Lon protease-like protein 2, peroxisomal isoform X2</fullName>
    </submittedName>
</protein>
<sequence length="133" mass="14653">MLFCSQVLKCEIGGARVMAEGEKGLIGVLPVRDTDDAAMGSLLSLGVGADFGERSLKPTVDTLGDSQKLDGKNQQELIHWHNRLQRCVHPYILDVDSFGGVDEAKGSYILTVFEGAIKKETLRCVFTCIWIYF</sequence>
<dbReference type="GO" id="GO:0008233">
    <property type="term" value="F:peptidase activity"/>
    <property type="evidence" value="ECO:0007669"/>
    <property type="project" value="UniProtKB-KW"/>
</dbReference>
<organism evidence="1 2">
    <name type="scientific">Iris pallida</name>
    <name type="common">Sweet iris</name>
    <dbReference type="NCBI Taxonomy" id="29817"/>
    <lineage>
        <taxon>Eukaryota</taxon>
        <taxon>Viridiplantae</taxon>
        <taxon>Streptophyta</taxon>
        <taxon>Embryophyta</taxon>
        <taxon>Tracheophyta</taxon>
        <taxon>Spermatophyta</taxon>
        <taxon>Magnoliopsida</taxon>
        <taxon>Liliopsida</taxon>
        <taxon>Asparagales</taxon>
        <taxon>Iridaceae</taxon>
        <taxon>Iridoideae</taxon>
        <taxon>Irideae</taxon>
        <taxon>Iris</taxon>
    </lineage>
</organism>
<accession>A0AAX6E1S4</accession>
<dbReference type="EMBL" id="JANAVB010040419">
    <property type="protein sequence ID" value="KAJ6798047.1"/>
    <property type="molecule type" value="Genomic_DNA"/>
</dbReference>